<sequence length="93" mass="10532">MNNVTLNHENFMFFDQDNAAGYDKKCVYKRQSGIGYSSLIIEFVATILMLQARASQEPTCRISNLKLGDGFHLGTQQDFAKTQAIRIGVIQNW</sequence>
<dbReference type="EMBL" id="KI392405">
    <property type="protein sequence ID" value="ERN16874.1"/>
    <property type="molecule type" value="Genomic_DNA"/>
</dbReference>
<reference evidence="2" key="1">
    <citation type="journal article" date="2013" name="Science">
        <title>The Amborella genome and the evolution of flowering plants.</title>
        <authorList>
            <consortium name="Amborella Genome Project"/>
        </authorList>
    </citation>
    <scope>NUCLEOTIDE SEQUENCE [LARGE SCALE GENOMIC DNA]</scope>
</reference>
<evidence type="ECO:0000313" key="1">
    <source>
        <dbReference type="EMBL" id="ERN16874.1"/>
    </source>
</evidence>
<proteinExistence type="predicted"/>
<keyword evidence="2" id="KW-1185">Reference proteome</keyword>
<organism evidence="1 2">
    <name type="scientific">Amborella trichopoda</name>
    <dbReference type="NCBI Taxonomy" id="13333"/>
    <lineage>
        <taxon>Eukaryota</taxon>
        <taxon>Viridiplantae</taxon>
        <taxon>Streptophyta</taxon>
        <taxon>Embryophyta</taxon>
        <taxon>Tracheophyta</taxon>
        <taxon>Spermatophyta</taxon>
        <taxon>Magnoliopsida</taxon>
        <taxon>Amborellales</taxon>
        <taxon>Amborellaceae</taxon>
        <taxon>Amborella</taxon>
    </lineage>
</organism>
<dbReference type="HOGENOM" id="CLU_2402626_0_0_1"/>
<accession>U5D366</accession>
<dbReference type="Gramene" id="ERN16874">
    <property type="protein sequence ID" value="ERN16874"/>
    <property type="gene ID" value="AMTR_s00057p00152200"/>
</dbReference>
<dbReference type="AlphaFoldDB" id="U5D366"/>
<evidence type="ECO:0000313" key="2">
    <source>
        <dbReference type="Proteomes" id="UP000017836"/>
    </source>
</evidence>
<protein>
    <submittedName>
        <fullName evidence="1">Uncharacterized protein</fullName>
    </submittedName>
</protein>
<gene>
    <name evidence="1" type="ORF">AMTR_s00057p00152200</name>
</gene>
<name>U5D366_AMBTC</name>
<dbReference type="Proteomes" id="UP000017836">
    <property type="component" value="Unassembled WGS sequence"/>
</dbReference>